<gene>
    <name evidence="1" type="ORF">UFOVP191_62</name>
</gene>
<evidence type="ECO:0000313" key="1">
    <source>
        <dbReference type="EMBL" id="CAB5212900.1"/>
    </source>
</evidence>
<proteinExistence type="predicted"/>
<dbReference type="EMBL" id="LR798233">
    <property type="protein sequence ID" value="CAB5212900.1"/>
    <property type="molecule type" value="Genomic_DNA"/>
</dbReference>
<reference evidence="1" key="1">
    <citation type="submission" date="2020-05" db="EMBL/GenBank/DDBJ databases">
        <authorList>
            <person name="Chiriac C."/>
            <person name="Salcher M."/>
            <person name="Ghai R."/>
            <person name="Kavagutti S V."/>
        </authorList>
    </citation>
    <scope>NUCLEOTIDE SEQUENCE</scope>
</reference>
<sequence>MIDYSTLSNEELMKIAGGSQPLSVRNNNPGNLRPVGSDSGFQQFASAEDGMNAMQRDLQAKVSGNSLVMKSKFGAGYTPTIENVISTWAPPSENNTAAYINDVSRNSGISPTQPLSVADVQKIAPAMIKHEGGDKASAYYNAPPDLSSLSNEELMTAAGIKPPQETVATSAAAIPTSIKDSFLSRAENDFARRKAQIGNLADQAVAGDISKPEALARSALKMAQLLPDTAGNVLSAITPDVIENPIKQGIGNAASYLANTGAGRSVVGAVNDFNQNHPVASGRIGSTFDALNLVAPLVPVGGKSVANRVTDVATDAAQTALPVVQKAGQVAADLRVPLNADKALLQNMGVRMTTGQRAGGVLQAMENKATSVPIVGDAIGGAYKRGIDDFNRGVVNEVTKSIGSSLPKNIATGQEAISFAKQKVKDAYDTVLPKMTGVVDKDFFDGLDSALQKANNLPQDKIRQVNNILADNLLNFVDTKTGSIIGKNNKEVMQRLNKNARTYMSSADPDQRLMGEIFNDVKNNYSSMLLRNNPPALGKELANADFAYAKYVRLRNAGVAASGTEGVFTPAQLMGAVKKADNSVGKGAMATGDALMQDIATAGQNVLPNKIPNSGTAERIGIGAILGGGLGLLSPAALAGGALATAAYTKPGQAVIRQASKIIRK</sequence>
<protein>
    <submittedName>
        <fullName evidence="1">Uncharacterized protein</fullName>
    </submittedName>
</protein>
<name>A0A6J7WJK6_9CAUD</name>
<accession>A0A6J7WJK6</accession>
<organism evidence="1">
    <name type="scientific">uncultured Caudovirales phage</name>
    <dbReference type="NCBI Taxonomy" id="2100421"/>
    <lineage>
        <taxon>Viruses</taxon>
        <taxon>Duplodnaviria</taxon>
        <taxon>Heunggongvirae</taxon>
        <taxon>Uroviricota</taxon>
        <taxon>Caudoviricetes</taxon>
        <taxon>Peduoviridae</taxon>
        <taxon>Maltschvirus</taxon>
        <taxon>Maltschvirus maltsch</taxon>
    </lineage>
</organism>